<name>A0A381ZF11_9ZZZZ</name>
<gene>
    <name evidence="1" type="ORF">METZ01_LOCUS140191</name>
</gene>
<protein>
    <submittedName>
        <fullName evidence="1">Uncharacterized protein</fullName>
    </submittedName>
</protein>
<dbReference type="AlphaFoldDB" id="A0A381ZF11"/>
<reference evidence="1" key="1">
    <citation type="submission" date="2018-05" db="EMBL/GenBank/DDBJ databases">
        <authorList>
            <person name="Lanie J.A."/>
            <person name="Ng W.-L."/>
            <person name="Kazmierczak K.M."/>
            <person name="Andrzejewski T.M."/>
            <person name="Davidsen T.M."/>
            <person name="Wayne K.J."/>
            <person name="Tettelin H."/>
            <person name="Glass J.I."/>
            <person name="Rusch D."/>
            <person name="Podicherti R."/>
            <person name="Tsui H.-C.T."/>
            <person name="Winkler M.E."/>
        </authorList>
    </citation>
    <scope>NUCLEOTIDE SEQUENCE</scope>
</reference>
<proteinExistence type="predicted"/>
<dbReference type="EMBL" id="UINC01020908">
    <property type="protein sequence ID" value="SVA87337.1"/>
    <property type="molecule type" value="Genomic_DNA"/>
</dbReference>
<feature type="non-terminal residue" evidence="1">
    <location>
        <position position="118"/>
    </location>
</feature>
<accession>A0A381ZF11</accession>
<organism evidence="1">
    <name type="scientific">marine metagenome</name>
    <dbReference type="NCBI Taxonomy" id="408172"/>
    <lineage>
        <taxon>unclassified sequences</taxon>
        <taxon>metagenomes</taxon>
        <taxon>ecological metagenomes</taxon>
    </lineage>
</organism>
<sequence>VAAPNNSALTLSSLENAASTIKSGEPVNALILYDASVAKVTDIDRLATEAGKIEVEGGTLEIKTREIPVINALIEQALPYEPRDGDCILVPAMQLHIALLLERLDWAVKNMHLGTVYL</sequence>
<evidence type="ECO:0000313" key="1">
    <source>
        <dbReference type="EMBL" id="SVA87337.1"/>
    </source>
</evidence>
<feature type="non-terminal residue" evidence="1">
    <location>
        <position position="1"/>
    </location>
</feature>